<evidence type="ECO:0000256" key="7">
    <source>
        <dbReference type="ARBA" id="ARBA00022989"/>
    </source>
</evidence>
<sequence length="405" mass="46030">MCRVDPSLPVRRGKSVAELMESYGNRKDIGLSILWTIAQAGVDSPYLLKIVSNYLLPYYGFKHYKQFVLAALSTLSSCSTMAVEYLIEGDEFEEFFEAAFDPKKKRDLEKIYPRVKELVFKGLKGQGCSIFLKFLEKASDKDFMPLSAYGTEVFKILLGCIENDPACIDTWRENLAKYPKESAAFLSYLSRVPETMKCGSRLETKLIQSDEFAVSAVKNPELLRCAKKVQAGLERVALSKRKLFSWKLAIFVIFILIGVLFWLDVTENGKGSFEKSNTGNFLDKYGVLHEAVVVWNSVTGMLKYIQEYMTVLFRSIYEGLQPMLQGLAAKIQEYIPQLSEYIKIIANFVTSAATKFVEFLQTNVFVGPLSPENLRKLTKDALSFIWTNIVYGMEKLYSIVEKYVS</sequence>
<dbReference type="GO" id="GO:0005794">
    <property type="term" value="C:Golgi apparatus"/>
    <property type="evidence" value="ECO:0007669"/>
    <property type="project" value="TreeGrafter"/>
</dbReference>
<evidence type="ECO:0000256" key="4">
    <source>
        <dbReference type="ARBA" id="ARBA00022692"/>
    </source>
</evidence>
<keyword evidence="7 11" id="KW-1133">Transmembrane helix</keyword>
<dbReference type="STRING" id="158441.A0A226F3J5"/>
<evidence type="ECO:0000256" key="3">
    <source>
        <dbReference type="ARBA" id="ARBA00011720"/>
    </source>
</evidence>
<evidence type="ECO:0000256" key="11">
    <source>
        <dbReference type="SAM" id="Phobius"/>
    </source>
</evidence>
<dbReference type="GO" id="GO:0006915">
    <property type="term" value="P:apoptotic process"/>
    <property type="evidence" value="ECO:0007669"/>
    <property type="project" value="UniProtKB-KW"/>
</dbReference>
<keyword evidence="13" id="KW-1185">Reference proteome</keyword>
<protein>
    <submittedName>
        <fullName evidence="12">Uncharacterized protein</fullName>
    </submittedName>
</protein>
<keyword evidence="5" id="KW-0053">Apoptosis</keyword>
<dbReference type="PANTHER" id="PTHR13448">
    <property type="entry name" value="TRANSMEMBRANE PROTEIN 214"/>
    <property type="match status" value="1"/>
</dbReference>
<evidence type="ECO:0000313" key="12">
    <source>
        <dbReference type="EMBL" id="OXA64365.1"/>
    </source>
</evidence>
<keyword evidence="4 11" id="KW-0812">Transmembrane</keyword>
<feature type="transmembrane region" description="Helical" evidence="11">
    <location>
        <begin position="244"/>
        <end position="263"/>
    </location>
</feature>
<keyword evidence="9" id="KW-0325">Glycoprotein</keyword>
<evidence type="ECO:0000256" key="10">
    <source>
        <dbReference type="ARBA" id="ARBA00024938"/>
    </source>
</evidence>
<comment type="caution">
    <text evidence="12">The sequence shown here is derived from an EMBL/GenBank/DDBJ whole genome shotgun (WGS) entry which is preliminary data.</text>
</comment>
<evidence type="ECO:0000256" key="9">
    <source>
        <dbReference type="ARBA" id="ARBA00023180"/>
    </source>
</evidence>
<accession>A0A226F3J5</accession>
<comment type="function">
    <text evidence="10">Critical mediator, in cooperation with CASP4, of endoplasmic reticulum-stress induced apoptosis. Required or the activation of CASP4 following endoplasmic reticulum stress.</text>
</comment>
<proteinExistence type="inferred from homology"/>
<dbReference type="InterPro" id="IPR019308">
    <property type="entry name" value="TMEM214"/>
</dbReference>
<gene>
    <name evidence="12" type="ORF">Fcan01_03136</name>
</gene>
<dbReference type="EMBL" id="LNIX01000001">
    <property type="protein sequence ID" value="OXA64365.1"/>
    <property type="molecule type" value="Genomic_DNA"/>
</dbReference>
<dbReference type="Proteomes" id="UP000198287">
    <property type="component" value="Unassembled WGS sequence"/>
</dbReference>
<evidence type="ECO:0000256" key="5">
    <source>
        <dbReference type="ARBA" id="ARBA00022703"/>
    </source>
</evidence>
<dbReference type="GO" id="GO:0005789">
    <property type="term" value="C:endoplasmic reticulum membrane"/>
    <property type="evidence" value="ECO:0007669"/>
    <property type="project" value="UniProtKB-SubCell"/>
</dbReference>
<comment type="subunit">
    <text evidence="3">Constitutively interacts with CASP4; required for the localization of procaspase 4 to the ER.</text>
</comment>
<evidence type="ECO:0000256" key="1">
    <source>
        <dbReference type="ARBA" id="ARBA00004477"/>
    </source>
</evidence>
<dbReference type="OMA" id="MESYGNR"/>
<keyword evidence="6" id="KW-0256">Endoplasmic reticulum</keyword>
<name>A0A226F3J5_FOLCA</name>
<evidence type="ECO:0000256" key="2">
    <source>
        <dbReference type="ARBA" id="ARBA00007984"/>
    </source>
</evidence>
<comment type="similarity">
    <text evidence="2">Belongs to the TMEM214 family.</text>
</comment>
<dbReference type="PANTHER" id="PTHR13448:SF0">
    <property type="entry name" value="TRANSMEMBRANE PROTEIN 214"/>
    <property type="match status" value="1"/>
</dbReference>
<dbReference type="AlphaFoldDB" id="A0A226F3J5"/>
<reference evidence="12 13" key="1">
    <citation type="submission" date="2015-12" db="EMBL/GenBank/DDBJ databases">
        <title>The genome of Folsomia candida.</title>
        <authorList>
            <person name="Faddeeva A."/>
            <person name="Derks M.F."/>
            <person name="Anvar Y."/>
            <person name="Smit S."/>
            <person name="Van Straalen N."/>
            <person name="Roelofs D."/>
        </authorList>
    </citation>
    <scope>NUCLEOTIDE SEQUENCE [LARGE SCALE GENOMIC DNA]</scope>
    <source>
        <strain evidence="12 13">VU population</strain>
        <tissue evidence="12">Whole body</tissue>
    </source>
</reference>
<organism evidence="12 13">
    <name type="scientific">Folsomia candida</name>
    <name type="common">Springtail</name>
    <dbReference type="NCBI Taxonomy" id="158441"/>
    <lineage>
        <taxon>Eukaryota</taxon>
        <taxon>Metazoa</taxon>
        <taxon>Ecdysozoa</taxon>
        <taxon>Arthropoda</taxon>
        <taxon>Hexapoda</taxon>
        <taxon>Collembola</taxon>
        <taxon>Entomobryomorpha</taxon>
        <taxon>Isotomoidea</taxon>
        <taxon>Isotomidae</taxon>
        <taxon>Proisotominae</taxon>
        <taxon>Folsomia</taxon>
    </lineage>
</organism>
<keyword evidence="8 11" id="KW-0472">Membrane</keyword>
<evidence type="ECO:0000256" key="6">
    <source>
        <dbReference type="ARBA" id="ARBA00022824"/>
    </source>
</evidence>
<dbReference type="Pfam" id="PF10151">
    <property type="entry name" value="TMEM214"/>
    <property type="match status" value="1"/>
</dbReference>
<dbReference type="OrthoDB" id="10022292at2759"/>
<evidence type="ECO:0000256" key="8">
    <source>
        <dbReference type="ARBA" id="ARBA00023136"/>
    </source>
</evidence>
<evidence type="ECO:0000313" key="13">
    <source>
        <dbReference type="Proteomes" id="UP000198287"/>
    </source>
</evidence>
<comment type="subcellular location">
    <subcellularLocation>
        <location evidence="1">Endoplasmic reticulum membrane</location>
        <topology evidence="1">Multi-pass membrane protein</topology>
    </subcellularLocation>
</comment>